<dbReference type="STRING" id="1579316.RC74_14785"/>
<dbReference type="PANTHER" id="PTHR22604">
    <property type="entry name" value="OXIDOREDUCTASES"/>
    <property type="match status" value="1"/>
</dbReference>
<dbReference type="Proteomes" id="UP000070371">
    <property type="component" value="Chromosome"/>
</dbReference>
<name>A0A126V265_9RHOB</name>
<comment type="similarity">
    <text evidence="1">Belongs to the Gfo/Idh/MocA family.</text>
</comment>
<evidence type="ECO:0000313" key="6">
    <source>
        <dbReference type="Proteomes" id="UP000070371"/>
    </source>
</evidence>
<dbReference type="InterPro" id="IPR000683">
    <property type="entry name" value="Gfo/Idh/MocA-like_OxRdtase_N"/>
</dbReference>
<dbReference type="KEGG" id="hat:RC74_14785"/>
<dbReference type="SUPFAM" id="SSF51735">
    <property type="entry name" value="NAD(P)-binding Rossmann-fold domains"/>
    <property type="match status" value="1"/>
</dbReference>
<feature type="domain" description="Gfo/Idh/MocA-like oxidoreductase N-terminal" evidence="3">
    <location>
        <begin position="2"/>
        <end position="117"/>
    </location>
</feature>
<dbReference type="EMBL" id="CP014327">
    <property type="protein sequence ID" value="AML52373.1"/>
    <property type="molecule type" value="Genomic_DNA"/>
</dbReference>
<dbReference type="GO" id="GO:0016491">
    <property type="term" value="F:oxidoreductase activity"/>
    <property type="evidence" value="ECO:0007669"/>
    <property type="project" value="UniProtKB-KW"/>
</dbReference>
<sequence>MLRWGLLGTGFITHKTAKAIAASNGSEIRTIAGRNSDAVDAFQKEYSIPTVSYGYDEILADPEIDVVYIGLPNHVHHTLTIAAAKAGKAVLSEKSLTTTMEEAQALATAVRTHDTFFVEGFMYLSHPLYARLMEILADGRLGNLRAITGFYSADIWNVTNPLGRGTLYNLGCYPVSLLHLVVQTLCGQDMFATGQLAGLGNVSTHDGTICDAAVTAQFANGVLATLQSTDSYGMEHGFTIAGDKGTLTFVTNPWLPVAGRNHLRWTSYDGEVEDIYVDADHDAFYTQVKMVEASLAAGQKEAQRPSPRLTDSLEIMAFLTEWERQCLAAQQP</sequence>
<dbReference type="Gene3D" id="3.40.50.720">
    <property type="entry name" value="NAD(P)-binding Rossmann-like Domain"/>
    <property type="match status" value="1"/>
</dbReference>
<organism evidence="5 6">
    <name type="scientific">Falsihalocynthiibacter arcticus</name>
    <dbReference type="NCBI Taxonomy" id="1579316"/>
    <lineage>
        <taxon>Bacteria</taxon>
        <taxon>Pseudomonadati</taxon>
        <taxon>Pseudomonadota</taxon>
        <taxon>Alphaproteobacteria</taxon>
        <taxon>Rhodobacterales</taxon>
        <taxon>Roseobacteraceae</taxon>
        <taxon>Falsihalocynthiibacter</taxon>
    </lineage>
</organism>
<evidence type="ECO:0000256" key="1">
    <source>
        <dbReference type="ARBA" id="ARBA00010928"/>
    </source>
</evidence>
<dbReference type="AlphaFoldDB" id="A0A126V265"/>
<gene>
    <name evidence="5" type="ORF">RC74_14785</name>
</gene>
<dbReference type="OrthoDB" id="9792935at2"/>
<dbReference type="GO" id="GO:0000166">
    <property type="term" value="F:nucleotide binding"/>
    <property type="evidence" value="ECO:0007669"/>
    <property type="project" value="InterPro"/>
</dbReference>
<dbReference type="InterPro" id="IPR050984">
    <property type="entry name" value="Gfo/Idh/MocA_domain"/>
</dbReference>
<dbReference type="Pfam" id="PF01408">
    <property type="entry name" value="GFO_IDH_MocA"/>
    <property type="match status" value="1"/>
</dbReference>
<protein>
    <recommendedName>
        <fullName evidence="7">Gfo/Idh/MocA-like oxidoreductase N-terminal domain-containing protein</fullName>
    </recommendedName>
</protein>
<keyword evidence="2" id="KW-0560">Oxidoreductase</keyword>
<reference evidence="5 6" key="1">
    <citation type="submission" date="2016-02" db="EMBL/GenBank/DDBJ databases">
        <title>Complete genome sequence of Halocynthiibacter arcticus PAMC 20958t from arctic marine sediment.</title>
        <authorList>
            <person name="Lee Y.M."/>
            <person name="Baek K."/>
            <person name="Lee H.K."/>
            <person name="Shin S.C."/>
        </authorList>
    </citation>
    <scope>NUCLEOTIDE SEQUENCE [LARGE SCALE GENOMIC DNA]</scope>
    <source>
        <strain evidence="5">PAMC 20958</strain>
    </source>
</reference>
<dbReference type="Pfam" id="PF22725">
    <property type="entry name" value="GFO_IDH_MocA_C3"/>
    <property type="match status" value="1"/>
</dbReference>
<dbReference type="InterPro" id="IPR055170">
    <property type="entry name" value="GFO_IDH_MocA-like_dom"/>
</dbReference>
<evidence type="ECO:0008006" key="7">
    <source>
        <dbReference type="Google" id="ProtNLM"/>
    </source>
</evidence>
<keyword evidence="6" id="KW-1185">Reference proteome</keyword>
<dbReference type="Gene3D" id="3.30.360.10">
    <property type="entry name" value="Dihydrodipicolinate Reductase, domain 2"/>
    <property type="match status" value="1"/>
</dbReference>
<evidence type="ECO:0000259" key="4">
    <source>
        <dbReference type="Pfam" id="PF22725"/>
    </source>
</evidence>
<evidence type="ECO:0000256" key="2">
    <source>
        <dbReference type="ARBA" id="ARBA00023002"/>
    </source>
</evidence>
<dbReference type="PANTHER" id="PTHR22604:SF105">
    <property type="entry name" value="TRANS-1,2-DIHYDROBENZENE-1,2-DIOL DEHYDROGENASE"/>
    <property type="match status" value="1"/>
</dbReference>
<dbReference type="SUPFAM" id="SSF55347">
    <property type="entry name" value="Glyceraldehyde-3-phosphate dehydrogenase-like, C-terminal domain"/>
    <property type="match status" value="1"/>
</dbReference>
<evidence type="ECO:0000313" key="5">
    <source>
        <dbReference type="EMBL" id="AML52373.1"/>
    </source>
</evidence>
<feature type="domain" description="GFO/IDH/MocA-like oxidoreductase" evidence="4">
    <location>
        <begin position="129"/>
        <end position="247"/>
    </location>
</feature>
<accession>A0A126V265</accession>
<dbReference type="InterPro" id="IPR036291">
    <property type="entry name" value="NAD(P)-bd_dom_sf"/>
</dbReference>
<dbReference type="RefSeq" id="WP_052274802.1">
    <property type="nucleotide sequence ID" value="NZ_CP014327.1"/>
</dbReference>
<evidence type="ECO:0000259" key="3">
    <source>
        <dbReference type="Pfam" id="PF01408"/>
    </source>
</evidence>
<proteinExistence type="inferred from homology"/>